<proteinExistence type="inferred from homology"/>
<dbReference type="Pfam" id="PF02545">
    <property type="entry name" value="Maf"/>
    <property type="match status" value="1"/>
</dbReference>
<dbReference type="RefSeq" id="WP_188860959.1">
    <property type="nucleotide sequence ID" value="NZ_BMLT01000006.1"/>
</dbReference>
<keyword evidence="4" id="KW-0963">Cytoplasm</keyword>
<sequence length="196" mass="20815">MTDLILASASPRRRELLAQIGVDFETLPLDIPEVVAPGEAAEDFVRRLALEKARAGFDASAGDCPALGSDTAVVVDGRILGKPANEAEAVAMLLSLSGRWHRVLTGVALVDGGRSDSRVVATEVEFARLSEAQCRRYWASGEPRDKAGAYGIQGLGAVFVTRIEGSYSAVVGLPLAETADLLEGFGVPIWNRIHND</sequence>
<dbReference type="GO" id="GO:0009117">
    <property type="term" value="P:nucleotide metabolic process"/>
    <property type="evidence" value="ECO:0007669"/>
    <property type="project" value="UniProtKB-KW"/>
</dbReference>
<dbReference type="Proteomes" id="UP000599578">
    <property type="component" value="Unassembled WGS sequence"/>
</dbReference>
<keyword evidence="6" id="KW-1185">Reference proteome</keyword>
<dbReference type="PIRSF" id="PIRSF006305">
    <property type="entry name" value="Maf"/>
    <property type="match status" value="1"/>
</dbReference>
<dbReference type="PANTHER" id="PTHR43213">
    <property type="entry name" value="BIFUNCTIONAL DTTP/UTP PYROPHOSPHATASE/METHYLTRANSFERASE PROTEIN-RELATED"/>
    <property type="match status" value="1"/>
</dbReference>
<dbReference type="GO" id="GO:0047429">
    <property type="term" value="F:nucleoside triphosphate diphosphatase activity"/>
    <property type="evidence" value="ECO:0007669"/>
    <property type="project" value="UniProtKB-EC"/>
</dbReference>
<keyword evidence="3 4" id="KW-0546">Nucleotide metabolism</keyword>
<dbReference type="Gene3D" id="3.90.950.10">
    <property type="match status" value="1"/>
</dbReference>
<feature type="site" description="Important for substrate specificity" evidence="4">
    <location>
        <position position="153"/>
    </location>
</feature>
<dbReference type="NCBIfam" id="TIGR00172">
    <property type="entry name" value="maf"/>
    <property type="match status" value="1"/>
</dbReference>
<comment type="similarity">
    <text evidence="4">Belongs to the Maf family. YhdE subfamily.</text>
</comment>
<feature type="active site" description="Proton acceptor" evidence="4">
    <location>
        <position position="70"/>
    </location>
</feature>
<keyword evidence="2 4" id="KW-0378">Hydrolase</keyword>
<comment type="subcellular location">
    <subcellularLocation>
        <location evidence="4">Cytoplasm</location>
    </subcellularLocation>
</comment>
<comment type="catalytic activity">
    <reaction evidence="4">
        <text>dTTP + H2O = dTMP + diphosphate + H(+)</text>
        <dbReference type="Rhea" id="RHEA:28534"/>
        <dbReference type="ChEBI" id="CHEBI:15377"/>
        <dbReference type="ChEBI" id="CHEBI:15378"/>
        <dbReference type="ChEBI" id="CHEBI:33019"/>
        <dbReference type="ChEBI" id="CHEBI:37568"/>
        <dbReference type="ChEBI" id="CHEBI:63528"/>
        <dbReference type="EC" id="3.6.1.9"/>
    </reaction>
</comment>
<comment type="function">
    <text evidence="4">Nucleoside triphosphate pyrophosphatase that hydrolyzes dTTP and UTP. May have a dual role in cell division arrest and in preventing the incorporation of modified nucleotides into cellular nucleic acids.</text>
</comment>
<gene>
    <name evidence="5" type="ORF">GCM10011348_25070</name>
</gene>
<evidence type="ECO:0000256" key="1">
    <source>
        <dbReference type="ARBA" id="ARBA00001968"/>
    </source>
</evidence>
<dbReference type="CDD" id="cd00555">
    <property type="entry name" value="Maf"/>
    <property type="match status" value="1"/>
</dbReference>
<name>A0A917ZHX8_9GAMM</name>
<evidence type="ECO:0000256" key="4">
    <source>
        <dbReference type="HAMAP-Rule" id="MF_00528"/>
    </source>
</evidence>
<evidence type="ECO:0000313" key="5">
    <source>
        <dbReference type="EMBL" id="GGO82822.1"/>
    </source>
</evidence>
<evidence type="ECO:0000256" key="3">
    <source>
        <dbReference type="ARBA" id="ARBA00023080"/>
    </source>
</evidence>
<dbReference type="InterPro" id="IPR003697">
    <property type="entry name" value="Maf-like"/>
</dbReference>
<dbReference type="SUPFAM" id="SSF52972">
    <property type="entry name" value="ITPase-like"/>
    <property type="match status" value="1"/>
</dbReference>
<dbReference type="AlphaFoldDB" id="A0A917ZHX8"/>
<dbReference type="PANTHER" id="PTHR43213:SF5">
    <property type="entry name" value="BIFUNCTIONAL DTTP_UTP PYROPHOSPHATASE_METHYLTRANSFERASE PROTEIN-RELATED"/>
    <property type="match status" value="1"/>
</dbReference>
<dbReference type="EMBL" id="BMLT01000006">
    <property type="protein sequence ID" value="GGO82822.1"/>
    <property type="molecule type" value="Genomic_DNA"/>
</dbReference>
<protein>
    <recommendedName>
        <fullName evidence="4">dTTP/UTP pyrophosphatase</fullName>
        <shortName evidence="4">dTTPase/UTPase</shortName>
        <ecNumber evidence="4">3.6.1.9</ecNumber>
    </recommendedName>
    <alternativeName>
        <fullName evidence="4">Nucleoside triphosphate pyrophosphatase</fullName>
    </alternativeName>
    <alternativeName>
        <fullName evidence="4">Nucleotide pyrophosphatase</fullName>
        <shortName evidence="4">Nucleotide PPase</shortName>
    </alternativeName>
</protein>
<evidence type="ECO:0000313" key="6">
    <source>
        <dbReference type="Proteomes" id="UP000599578"/>
    </source>
</evidence>
<dbReference type="InterPro" id="IPR029001">
    <property type="entry name" value="ITPase-like_fam"/>
</dbReference>
<dbReference type="EC" id="3.6.1.9" evidence="4"/>
<comment type="caution">
    <text evidence="4">Lacks conserved residue(s) required for the propagation of feature annotation.</text>
</comment>
<comment type="catalytic activity">
    <reaction evidence="4">
        <text>UTP + H2O = UMP + diphosphate + H(+)</text>
        <dbReference type="Rhea" id="RHEA:29395"/>
        <dbReference type="ChEBI" id="CHEBI:15377"/>
        <dbReference type="ChEBI" id="CHEBI:15378"/>
        <dbReference type="ChEBI" id="CHEBI:33019"/>
        <dbReference type="ChEBI" id="CHEBI:46398"/>
        <dbReference type="ChEBI" id="CHEBI:57865"/>
        <dbReference type="EC" id="3.6.1.9"/>
    </reaction>
</comment>
<comment type="caution">
    <text evidence="5">The sequence shown here is derived from an EMBL/GenBank/DDBJ whole genome shotgun (WGS) entry which is preliminary data.</text>
</comment>
<feature type="site" description="Important for substrate specificity" evidence="4">
    <location>
        <position position="71"/>
    </location>
</feature>
<evidence type="ECO:0000256" key="2">
    <source>
        <dbReference type="ARBA" id="ARBA00022801"/>
    </source>
</evidence>
<dbReference type="GO" id="GO:0005737">
    <property type="term" value="C:cytoplasm"/>
    <property type="evidence" value="ECO:0007669"/>
    <property type="project" value="UniProtKB-SubCell"/>
</dbReference>
<dbReference type="HAMAP" id="MF_00528">
    <property type="entry name" value="Maf"/>
    <property type="match status" value="1"/>
</dbReference>
<comment type="cofactor">
    <cofactor evidence="1 4">
        <name>a divalent metal cation</name>
        <dbReference type="ChEBI" id="CHEBI:60240"/>
    </cofactor>
</comment>
<accession>A0A917ZHX8</accession>
<organism evidence="5 6">
    <name type="scientific">Marinobacterium nitratireducens</name>
    <dbReference type="NCBI Taxonomy" id="518897"/>
    <lineage>
        <taxon>Bacteria</taxon>
        <taxon>Pseudomonadati</taxon>
        <taxon>Pseudomonadota</taxon>
        <taxon>Gammaproteobacteria</taxon>
        <taxon>Oceanospirillales</taxon>
        <taxon>Oceanospirillaceae</taxon>
        <taxon>Marinobacterium</taxon>
    </lineage>
</organism>
<reference evidence="5 6" key="1">
    <citation type="journal article" date="2014" name="Int. J. Syst. Evol. Microbiol.">
        <title>Complete genome sequence of Corynebacterium casei LMG S-19264T (=DSM 44701T), isolated from a smear-ripened cheese.</title>
        <authorList>
            <consortium name="US DOE Joint Genome Institute (JGI-PGF)"/>
            <person name="Walter F."/>
            <person name="Albersmeier A."/>
            <person name="Kalinowski J."/>
            <person name="Ruckert C."/>
        </authorList>
    </citation>
    <scope>NUCLEOTIDE SEQUENCE [LARGE SCALE GENOMIC DNA]</scope>
    <source>
        <strain evidence="5 6">CGMCC 1.7286</strain>
    </source>
</reference>
<feature type="site" description="Important for substrate specificity" evidence="4">
    <location>
        <position position="12"/>
    </location>
</feature>